<organism evidence="2 3">
    <name type="scientific">Wenjunlia vitaminophila</name>
    <name type="common">Streptomyces vitaminophilus</name>
    <dbReference type="NCBI Taxonomy" id="76728"/>
    <lineage>
        <taxon>Bacteria</taxon>
        <taxon>Bacillati</taxon>
        <taxon>Actinomycetota</taxon>
        <taxon>Actinomycetes</taxon>
        <taxon>Kitasatosporales</taxon>
        <taxon>Streptomycetaceae</taxon>
        <taxon>Wenjunlia</taxon>
    </lineage>
</organism>
<dbReference type="Pfam" id="PF04149">
    <property type="entry name" value="DUF397"/>
    <property type="match status" value="1"/>
</dbReference>
<gene>
    <name evidence="2" type="ORF">AQ490_24315</name>
</gene>
<dbReference type="EMBL" id="LLZU01000020">
    <property type="protein sequence ID" value="KRV48661.1"/>
    <property type="molecule type" value="Genomic_DNA"/>
</dbReference>
<sequence>MTAKVSDNGTTDREWIKSSYSTAAGAECIEVAYASDAVQVRDSKNSNGPYLSFSPSAWEDFIVLAASLG</sequence>
<evidence type="ECO:0000313" key="3">
    <source>
        <dbReference type="Proteomes" id="UP000050867"/>
    </source>
</evidence>
<reference evidence="2 3" key="1">
    <citation type="submission" date="2015-10" db="EMBL/GenBank/DDBJ databases">
        <title>Draft genome sequence of pyrrolomycin-producing Streptomyces vitaminophilus.</title>
        <authorList>
            <person name="Graham D.E."/>
            <person name="Mahan K.M."/>
            <person name="Klingeman D.M."/>
            <person name="Hettich R.L."/>
            <person name="Parry R.J."/>
        </authorList>
    </citation>
    <scope>NUCLEOTIDE SEQUENCE [LARGE SCALE GENOMIC DNA]</scope>
    <source>
        <strain evidence="2 3">ATCC 31673</strain>
    </source>
</reference>
<accession>A0A0T6LRI7</accession>
<dbReference type="RefSeq" id="WP_018383901.1">
    <property type="nucleotide sequence ID" value="NZ_LLZU01000020.1"/>
</dbReference>
<dbReference type="AlphaFoldDB" id="A0A0T6LRI7"/>
<proteinExistence type="predicted"/>
<dbReference type="OrthoDB" id="4562195at2"/>
<dbReference type="InterPro" id="IPR007278">
    <property type="entry name" value="DUF397"/>
</dbReference>
<comment type="caution">
    <text evidence="2">The sequence shown here is derived from an EMBL/GenBank/DDBJ whole genome shotgun (WGS) entry which is preliminary data.</text>
</comment>
<feature type="domain" description="DUF397" evidence="1">
    <location>
        <begin position="14"/>
        <end position="62"/>
    </location>
</feature>
<name>A0A0T6LRI7_WENVI</name>
<evidence type="ECO:0000313" key="2">
    <source>
        <dbReference type="EMBL" id="KRV48661.1"/>
    </source>
</evidence>
<dbReference type="Proteomes" id="UP000050867">
    <property type="component" value="Unassembled WGS sequence"/>
</dbReference>
<protein>
    <submittedName>
        <fullName evidence="2">Toxin</fullName>
    </submittedName>
</protein>
<dbReference type="STRING" id="76728.AQ490_24315"/>
<keyword evidence="3" id="KW-1185">Reference proteome</keyword>
<evidence type="ECO:0000259" key="1">
    <source>
        <dbReference type="Pfam" id="PF04149"/>
    </source>
</evidence>